<reference evidence="1 2" key="1">
    <citation type="submission" date="2019-09" db="EMBL/GenBank/DDBJ databases">
        <title>Butyricimonas paravirosa DSM 105722 (=214-4 = JCM 18677 = CCUG 65563).</title>
        <authorList>
            <person name="Le Roy T."/>
            <person name="Cani P.D."/>
        </authorList>
    </citation>
    <scope>NUCLEOTIDE SEQUENCE [LARGE SCALE GENOMIC DNA]</scope>
    <source>
        <strain evidence="1 2">DSM 105722</strain>
    </source>
</reference>
<keyword evidence="2" id="KW-1185">Reference proteome</keyword>
<name>A0ABZ0G264_9BACT</name>
<gene>
    <name evidence="1" type="ORF">F1644_20635</name>
</gene>
<accession>A0ABZ0G264</accession>
<dbReference type="RefSeq" id="WP_118594391.1">
    <property type="nucleotide sequence ID" value="NZ_CP043839.1"/>
</dbReference>
<evidence type="ECO:0008006" key="3">
    <source>
        <dbReference type="Google" id="ProtNLM"/>
    </source>
</evidence>
<dbReference type="GeneID" id="86893757"/>
<dbReference type="Proteomes" id="UP001302374">
    <property type="component" value="Chromosome"/>
</dbReference>
<proteinExistence type="predicted"/>
<sequence>MMKMKTIYYLLLFVLGCGLMSCYDDKSTYDTKEIPNVELDLNGVSETQYVAYLGKLHIDIPVKKNGIPDHPDLEYKWEIELSSSAELREVLSNERVLDTIAAMPILASGYTLTLEVTDKASSLKYYSVFSLVVESQFGEGIIVAHSRDGVTSDLSLIMDKDITKGFAGTEKIQYDDIFTSKGEPLEDWIDQVAYTVSGATWSTYQNILWMAGRNGLFRADCRDYSFLETGKIIPFVTETYTSGHFYLAPQTTILVMNNQVYQHLRQNDAIFIKPEVVSDLGGLQSNYVDNRVVAAATGDGTHSSGSSIWYDSQVGRFGRFNGAFSQNKCSLYSSSENDDNFPFDPSAVAGKEAVAGGFMNSSSLVMVLKDKVSGEYSIYTFFTKNQDYTLVNPTPSYLYSVPAAIKDLLDRSVSICFSTVDPIMYVATAREIHAVRLNIDGSLASSLKYTAAAGENITILKFYTQGRYNVNSEDFDSDTESLLTLPLNTKAVMMATQASDSEGYVYLIPQKDPGTGNLDEEKQVKYDGFGKISDITAQGR</sequence>
<organism evidence="1 2">
    <name type="scientific">Butyricimonas paravirosa</name>
    <dbReference type="NCBI Taxonomy" id="1472417"/>
    <lineage>
        <taxon>Bacteria</taxon>
        <taxon>Pseudomonadati</taxon>
        <taxon>Bacteroidota</taxon>
        <taxon>Bacteroidia</taxon>
        <taxon>Bacteroidales</taxon>
        <taxon>Odoribacteraceae</taxon>
        <taxon>Butyricimonas</taxon>
    </lineage>
</organism>
<dbReference type="PROSITE" id="PS51257">
    <property type="entry name" value="PROKAR_LIPOPROTEIN"/>
    <property type="match status" value="1"/>
</dbReference>
<dbReference type="Pfam" id="PF16407">
    <property type="entry name" value="PKD_2"/>
    <property type="match status" value="1"/>
</dbReference>
<dbReference type="InterPro" id="IPR032183">
    <property type="entry name" value="PKD-like"/>
</dbReference>
<evidence type="ECO:0000313" key="2">
    <source>
        <dbReference type="Proteomes" id="UP001302374"/>
    </source>
</evidence>
<protein>
    <recommendedName>
        <fullName evidence="3">PKD-like family protein</fullName>
    </recommendedName>
</protein>
<evidence type="ECO:0000313" key="1">
    <source>
        <dbReference type="EMBL" id="WOF14511.1"/>
    </source>
</evidence>
<dbReference type="EMBL" id="CP043839">
    <property type="protein sequence ID" value="WOF14511.1"/>
    <property type="molecule type" value="Genomic_DNA"/>
</dbReference>